<dbReference type="CDD" id="cd04301">
    <property type="entry name" value="NAT_SF"/>
    <property type="match status" value="1"/>
</dbReference>
<dbReference type="GO" id="GO:0006048">
    <property type="term" value="P:UDP-N-acetylglucosamine biosynthetic process"/>
    <property type="evidence" value="ECO:0007669"/>
    <property type="project" value="UniProtKB-UniPathway"/>
</dbReference>
<dbReference type="OrthoDB" id="329272at2759"/>
<protein>
    <recommendedName>
        <fullName evidence="1">N-acetyltransferase domain-containing protein</fullName>
    </recommendedName>
</protein>
<feature type="domain" description="N-acetyltransferase" evidence="1">
    <location>
        <begin position="28"/>
        <end position="199"/>
    </location>
</feature>
<dbReference type="eggNOG" id="ENOG502SAET">
    <property type="taxonomic scope" value="Eukaryota"/>
</dbReference>
<reference evidence="3" key="1">
    <citation type="journal article" date="2014" name="BMC Genomics">
        <title>Genome characteristics reveal the impact of lichenization on lichen-forming fungus Endocarpon pusillum Hedwig (Verrucariales, Ascomycota).</title>
        <authorList>
            <person name="Wang Y.-Y."/>
            <person name="Liu B."/>
            <person name="Zhang X.-Y."/>
            <person name="Zhou Q.-M."/>
            <person name="Zhang T."/>
            <person name="Li H."/>
            <person name="Yu Y.-F."/>
            <person name="Zhang X.-L."/>
            <person name="Hao X.-Y."/>
            <person name="Wang M."/>
            <person name="Wang L."/>
            <person name="Wei J.-C."/>
        </authorList>
    </citation>
    <scope>NUCLEOTIDE SEQUENCE [LARGE SCALE GENOMIC DNA]</scope>
    <source>
        <strain evidence="3">Z07020 / HMAS-L-300199</strain>
    </source>
</reference>
<dbReference type="OMA" id="RSCHWVV"/>
<dbReference type="InterPro" id="IPR000182">
    <property type="entry name" value="GNAT_dom"/>
</dbReference>
<evidence type="ECO:0000259" key="1">
    <source>
        <dbReference type="PROSITE" id="PS51186"/>
    </source>
</evidence>
<organism evidence="2 3">
    <name type="scientific">Endocarpon pusillum (strain Z07020 / HMAS-L-300199)</name>
    <name type="common">Lichen-forming fungus</name>
    <dbReference type="NCBI Taxonomy" id="1263415"/>
    <lineage>
        <taxon>Eukaryota</taxon>
        <taxon>Fungi</taxon>
        <taxon>Dikarya</taxon>
        <taxon>Ascomycota</taxon>
        <taxon>Pezizomycotina</taxon>
        <taxon>Eurotiomycetes</taxon>
        <taxon>Chaetothyriomycetidae</taxon>
        <taxon>Verrucariales</taxon>
        <taxon>Verrucariaceae</taxon>
        <taxon>Endocarpon</taxon>
    </lineage>
</organism>
<dbReference type="RefSeq" id="XP_007804335.1">
    <property type="nucleotide sequence ID" value="XM_007806144.1"/>
</dbReference>
<dbReference type="AlphaFoldDB" id="U1GE55"/>
<accession>U1GE55</accession>
<dbReference type="EMBL" id="KE721364">
    <property type="protein sequence ID" value="ERF70001.1"/>
    <property type="molecule type" value="Genomic_DNA"/>
</dbReference>
<dbReference type="GO" id="GO:0016747">
    <property type="term" value="F:acyltransferase activity, transferring groups other than amino-acyl groups"/>
    <property type="evidence" value="ECO:0007669"/>
    <property type="project" value="InterPro"/>
</dbReference>
<dbReference type="InterPro" id="IPR016181">
    <property type="entry name" value="Acyl_CoA_acyltransferase"/>
</dbReference>
<name>U1GE55_ENDPU</name>
<dbReference type="Pfam" id="PF00583">
    <property type="entry name" value="Acetyltransf_1"/>
    <property type="match status" value="1"/>
</dbReference>
<dbReference type="PROSITE" id="PS51186">
    <property type="entry name" value="GNAT"/>
    <property type="match status" value="1"/>
</dbReference>
<dbReference type="HOGENOM" id="CLU_056607_0_0_1"/>
<gene>
    <name evidence="2" type="ORF">EPUS_03553</name>
</gene>
<dbReference type="Gene3D" id="3.40.630.30">
    <property type="match status" value="1"/>
</dbReference>
<dbReference type="UniPathway" id="UPA00113">
    <property type="reaction ID" value="UER00529"/>
</dbReference>
<sequence length="206" mass="22836">MLSESSPQAQSLPPPSGYMIKILPPPGPSISTLYHSRSPATPQIFSDAMTIRLQVFCTEQGCSAANELDEDDQRSWHWVTYDTFSDKPIACTRLVPPPHAPHPNGCENPEEKPYVKLTRLAVLPEARGRGLAKVLCEEAVGWAARNQEEIGGGWDGLVLVHAQVGVEKVWTRLGFKTDERLGRWDEEGIAHLGMWRELDLTAQKIG</sequence>
<dbReference type="Proteomes" id="UP000019373">
    <property type="component" value="Unassembled WGS sequence"/>
</dbReference>
<keyword evidence="3" id="KW-1185">Reference proteome</keyword>
<dbReference type="SUPFAM" id="SSF55729">
    <property type="entry name" value="Acyl-CoA N-acyltransferases (Nat)"/>
    <property type="match status" value="1"/>
</dbReference>
<dbReference type="GeneID" id="19238593"/>
<evidence type="ECO:0000313" key="2">
    <source>
        <dbReference type="EMBL" id="ERF70001.1"/>
    </source>
</evidence>
<proteinExistence type="predicted"/>
<evidence type="ECO:0000313" key="3">
    <source>
        <dbReference type="Proteomes" id="UP000019373"/>
    </source>
</evidence>